<proteinExistence type="predicted"/>
<organism evidence="2 3">
    <name type="scientific">Ajellomyces capsulatus (strain H143)</name>
    <name type="common">Darling's disease fungus</name>
    <name type="synonym">Histoplasma capsulatum</name>
    <dbReference type="NCBI Taxonomy" id="544712"/>
    <lineage>
        <taxon>Eukaryota</taxon>
        <taxon>Fungi</taxon>
        <taxon>Dikarya</taxon>
        <taxon>Ascomycota</taxon>
        <taxon>Pezizomycotina</taxon>
        <taxon>Eurotiomycetes</taxon>
        <taxon>Eurotiomycetidae</taxon>
        <taxon>Onygenales</taxon>
        <taxon>Ajellomycetaceae</taxon>
        <taxon>Histoplasma</taxon>
    </lineage>
</organism>
<dbReference type="EMBL" id="GG692419">
    <property type="protein sequence ID" value="EER45582.1"/>
    <property type="molecule type" value="Genomic_DNA"/>
</dbReference>
<sequence>MNAEPARSIPQRTAEAEPSEISTIPGSSESRVNNAKEGVDSLIHDVEGCGDDDQCLDDVSENLAFCTLASYWRNYMYINADSSLCEGSKQDNLSGSLSNLQV</sequence>
<name>C6H379_AJECH</name>
<feature type="compositionally biased region" description="Polar residues" evidence="1">
    <location>
        <begin position="20"/>
        <end position="33"/>
    </location>
</feature>
<dbReference type="VEuPathDB" id="FungiDB:HCDG_01161"/>
<dbReference type="AlphaFoldDB" id="C6H379"/>
<reference evidence="3" key="1">
    <citation type="submission" date="2009-05" db="EMBL/GenBank/DDBJ databases">
        <title>The genome sequence of Ajellomyces capsulatus strain H143.</title>
        <authorList>
            <person name="Champion M."/>
            <person name="Cuomo C.A."/>
            <person name="Ma L.-J."/>
            <person name="Henn M.R."/>
            <person name="Sil A."/>
            <person name="Goldman B."/>
            <person name="Young S.K."/>
            <person name="Kodira C.D."/>
            <person name="Zeng Q."/>
            <person name="Koehrsen M."/>
            <person name="Alvarado L."/>
            <person name="Berlin A.M."/>
            <person name="Borenstein D."/>
            <person name="Chen Z."/>
            <person name="Engels R."/>
            <person name="Freedman E."/>
            <person name="Gellesch M."/>
            <person name="Goldberg J."/>
            <person name="Griggs A."/>
            <person name="Gujja S."/>
            <person name="Heiman D.I."/>
            <person name="Hepburn T.A."/>
            <person name="Howarth C."/>
            <person name="Jen D."/>
            <person name="Larson L."/>
            <person name="Lewis B."/>
            <person name="Mehta T."/>
            <person name="Park D."/>
            <person name="Pearson M."/>
            <person name="Roberts A."/>
            <person name="Saif S."/>
            <person name="Shea T.D."/>
            <person name="Shenoy N."/>
            <person name="Sisk P."/>
            <person name="Stolte C."/>
            <person name="Sykes S."/>
            <person name="Walk T."/>
            <person name="White J."/>
            <person name="Yandava C."/>
            <person name="Klein B."/>
            <person name="McEwen J.G."/>
            <person name="Puccia R."/>
            <person name="Goldman G.H."/>
            <person name="Felipe M.S."/>
            <person name="Nino-Vega G."/>
            <person name="San-Blas G."/>
            <person name="Taylor J.W."/>
            <person name="Mendoza L."/>
            <person name="Galagan J.E."/>
            <person name="Nusbaum C."/>
            <person name="Birren B.W."/>
        </authorList>
    </citation>
    <scope>NUCLEOTIDE SEQUENCE [LARGE SCALE GENOMIC DNA]</scope>
    <source>
        <strain evidence="3">H143</strain>
    </source>
</reference>
<accession>C6H379</accession>
<gene>
    <name evidence="2" type="ORF">HCDG_01161</name>
</gene>
<dbReference type="Proteomes" id="UP000002624">
    <property type="component" value="Unassembled WGS sequence"/>
</dbReference>
<dbReference type="HOGENOM" id="CLU_2276681_0_0_1"/>
<evidence type="ECO:0000313" key="3">
    <source>
        <dbReference type="Proteomes" id="UP000002624"/>
    </source>
</evidence>
<feature type="region of interest" description="Disordered" evidence="1">
    <location>
        <begin position="1"/>
        <end position="36"/>
    </location>
</feature>
<evidence type="ECO:0000256" key="1">
    <source>
        <dbReference type="SAM" id="MobiDB-lite"/>
    </source>
</evidence>
<evidence type="ECO:0000313" key="2">
    <source>
        <dbReference type="EMBL" id="EER45582.1"/>
    </source>
</evidence>
<protein>
    <submittedName>
        <fullName evidence="2">Uncharacterized protein</fullName>
    </submittedName>
</protein>